<keyword evidence="3" id="KW-1185">Reference proteome</keyword>
<reference evidence="3" key="1">
    <citation type="journal article" date="2019" name="Int. J. Syst. Evol. Microbiol.">
        <title>The Global Catalogue of Microorganisms (GCM) 10K type strain sequencing project: providing services to taxonomists for standard genome sequencing and annotation.</title>
        <authorList>
            <consortium name="The Broad Institute Genomics Platform"/>
            <consortium name="The Broad Institute Genome Sequencing Center for Infectious Disease"/>
            <person name="Wu L."/>
            <person name="Ma J."/>
        </authorList>
    </citation>
    <scope>NUCLEOTIDE SEQUENCE [LARGE SCALE GENOMIC DNA]</scope>
    <source>
        <strain evidence="3">JCM 17106</strain>
    </source>
</reference>
<sequence length="290" mass="33713">MSYKRIDDYSEQILVTYRDNKGGKLSGYLSNPTPSQIRDACLQLFKETEKKSDQEIIRIFFGFNENENGYKKIENFKPGKLKAISDFLKEKSIPSHTPRLNLSALLVDFQPRPFARFQKTELEISSVEKVEEIKDVPPTNNPDVIIEGEDTKKGEKKRKRFYIKLAFYISLGAMPIIAVLNYNNIYNYFKSVGNVNCMTWSGDRYQKTTCGETDKSDIVYDKEIVENFRKAKNDTIDAFFGIGGKEDPLYWYYKKNNTVELFTADRMHPTENVPLKPITEHIVRTYILKE</sequence>
<organism evidence="2 3">
    <name type="scientific">Aquimarina addita</name>
    <dbReference type="NCBI Taxonomy" id="870485"/>
    <lineage>
        <taxon>Bacteria</taxon>
        <taxon>Pseudomonadati</taxon>
        <taxon>Bacteroidota</taxon>
        <taxon>Flavobacteriia</taxon>
        <taxon>Flavobacteriales</taxon>
        <taxon>Flavobacteriaceae</taxon>
        <taxon>Aquimarina</taxon>
    </lineage>
</organism>
<keyword evidence="1" id="KW-0472">Membrane</keyword>
<name>A0ABP6UWV1_9FLAO</name>
<protein>
    <submittedName>
        <fullName evidence="2">Uncharacterized protein</fullName>
    </submittedName>
</protein>
<feature type="transmembrane region" description="Helical" evidence="1">
    <location>
        <begin position="161"/>
        <end position="182"/>
    </location>
</feature>
<dbReference type="Proteomes" id="UP001500459">
    <property type="component" value="Unassembled WGS sequence"/>
</dbReference>
<keyword evidence="1" id="KW-0812">Transmembrane</keyword>
<proteinExistence type="predicted"/>
<comment type="caution">
    <text evidence="2">The sequence shown here is derived from an EMBL/GenBank/DDBJ whole genome shotgun (WGS) entry which is preliminary data.</text>
</comment>
<evidence type="ECO:0000313" key="3">
    <source>
        <dbReference type="Proteomes" id="UP001500459"/>
    </source>
</evidence>
<keyword evidence="1" id="KW-1133">Transmembrane helix</keyword>
<dbReference type="EMBL" id="BAABCW010000025">
    <property type="protein sequence ID" value="GAA3521068.1"/>
    <property type="molecule type" value="Genomic_DNA"/>
</dbReference>
<dbReference type="RefSeq" id="WP_344930376.1">
    <property type="nucleotide sequence ID" value="NZ_BAABCW010000025.1"/>
</dbReference>
<accession>A0ABP6UWV1</accession>
<evidence type="ECO:0000313" key="2">
    <source>
        <dbReference type="EMBL" id="GAA3521068.1"/>
    </source>
</evidence>
<evidence type="ECO:0000256" key="1">
    <source>
        <dbReference type="SAM" id="Phobius"/>
    </source>
</evidence>
<gene>
    <name evidence="2" type="ORF">GCM10022393_39260</name>
</gene>